<dbReference type="Pfam" id="PF07277">
    <property type="entry name" value="SapC"/>
    <property type="match status" value="1"/>
</dbReference>
<dbReference type="STRING" id="1293045.H663_18260"/>
<comment type="caution">
    <text evidence="1">The sequence shown here is derived from an EMBL/GenBank/DDBJ whole genome shotgun (WGS) entry which is preliminary data.</text>
</comment>
<keyword evidence="2" id="KW-1185">Reference proteome</keyword>
<dbReference type="OrthoDB" id="9806524at2"/>
<dbReference type="Proteomes" id="UP000037507">
    <property type="component" value="Unassembled WGS sequence"/>
</dbReference>
<name>A0A2T7UHW6_9BURK</name>
<sequence>MFEQVVPVNKERHAGKKVRMSNDFGFASKFHVAYVTLHEFARAASIYPVVFLEDQASDEFRPVVLMGLDAGENLFVNAQGEWSASYIPAIIRRYPFALTKAPEADRFIVCVDEASELLSDTDGAAMFDEQGNPTQVIENVKRYLGELQQMDQMTHEFSKFLVQNNLLTPLNMRVNAADQVRNITGCYVINEERLNNFSDAKFLEVRQNGYLPAIFAHLISLSQIERLAGMKKPDADAAAPAPSTETLQ</sequence>
<protein>
    <submittedName>
        <fullName evidence="1">Peptidase</fullName>
    </submittedName>
</protein>
<dbReference type="RefSeq" id="WP_053176069.1">
    <property type="nucleotide sequence ID" value="NZ_LFYT02000002.1"/>
</dbReference>
<reference evidence="1" key="1">
    <citation type="submission" date="2017-04" db="EMBL/GenBank/DDBJ databases">
        <title>Unexpected and diverse lifestyles within the genus Limnohabitans.</title>
        <authorList>
            <person name="Kasalicky V."/>
            <person name="Mehrshad M."/>
            <person name="Andrei S.-A."/>
            <person name="Salcher M."/>
            <person name="Kratochvilova H."/>
            <person name="Simek K."/>
            <person name="Ghai R."/>
        </authorList>
    </citation>
    <scope>NUCLEOTIDE SEQUENCE [LARGE SCALE GENOMIC DNA]</scope>
    <source>
        <strain evidence="1">II-D5</strain>
    </source>
</reference>
<accession>A0A2T7UHW6</accession>
<evidence type="ECO:0000313" key="1">
    <source>
        <dbReference type="EMBL" id="PVE44285.1"/>
    </source>
</evidence>
<dbReference type="AlphaFoldDB" id="A0A2T7UHW6"/>
<gene>
    <name evidence="1" type="ORF">H663_002210</name>
</gene>
<proteinExistence type="predicted"/>
<dbReference type="EMBL" id="LFYT02000002">
    <property type="protein sequence ID" value="PVE44285.1"/>
    <property type="molecule type" value="Genomic_DNA"/>
</dbReference>
<organism evidence="1 2">
    <name type="scientific">Limnohabitans planktonicus II-D5</name>
    <dbReference type="NCBI Taxonomy" id="1293045"/>
    <lineage>
        <taxon>Bacteria</taxon>
        <taxon>Pseudomonadati</taxon>
        <taxon>Pseudomonadota</taxon>
        <taxon>Betaproteobacteria</taxon>
        <taxon>Burkholderiales</taxon>
        <taxon>Comamonadaceae</taxon>
        <taxon>Limnohabitans</taxon>
    </lineage>
</organism>
<evidence type="ECO:0000313" key="2">
    <source>
        <dbReference type="Proteomes" id="UP000037507"/>
    </source>
</evidence>
<dbReference type="InterPro" id="IPR010836">
    <property type="entry name" value="SapC"/>
</dbReference>